<keyword evidence="2 8" id="KW-0813">Transport</keyword>
<dbReference type="InterPro" id="IPR039426">
    <property type="entry name" value="TonB-dep_rcpt-like"/>
</dbReference>
<reference evidence="13" key="1">
    <citation type="submission" date="2024-03" db="EMBL/GenBank/DDBJ databases">
        <title>Chitinophaga horti sp. nov., isolated from garden soil.</title>
        <authorList>
            <person name="Lee D.S."/>
            <person name="Han D.M."/>
            <person name="Baek J.H."/>
            <person name="Choi D.G."/>
            <person name="Jeon J.H."/>
            <person name="Jeon C.O."/>
        </authorList>
    </citation>
    <scope>NUCLEOTIDE SEQUENCE [LARGE SCALE GENOMIC DNA]</scope>
    <source>
        <strain evidence="13">GPA1</strain>
    </source>
</reference>
<evidence type="ECO:0000256" key="5">
    <source>
        <dbReference type="ARBA" id="ARBA00023077"/>
    </source>
</evidence>
<dbReference type="InterPro" id="IPR036942">
    <property type="entry name" value="Beta-barrel_TonB_sf"/>
</dbReference>
<evidence type="ECO:0000313" key="13">
    <source>
        <dbReference type="Proteomes" id="UP001485459"/>
    </source>
</evidence>
<evidence type="ECO:0000256" key="2">
    <source>
        <dbReference type="ARBA" id="ARBA00022448"/>
    </source>
</evidence>
<keyword evidence="3 8" id="KW-1134">Transmembrane beta strand</keyword>
<dbReference type="NCBIfam" id="TIGR04056">
    <property type="entry name" value="OMP_RagA_SusC"/>
    <property type="match status" value="1"/>
</dbReference>
<evidence type="ECO:0000259" key="11">
    <source>
        <dbReference type="Pfam" id="PF07715"/>
    </source>
</evidence>
<evidence type="ECO:0000256" key="6">
    <source>
        <dbReference type="ARBA" id="ARBA00023136"/>
    </source>
</evidence>
<evidence type="ECO:0000259" key="10">
    <source>
        <dbReference type="Pfam" id="PF00593"/>
    </source>
</evidence>
<evidence type="ECO:0000256" key="4">
    <source>
        <dbReference type="ARBA" id="ARBA00022692"/>
    </source>
</evidence>
<dbReference type="Pfam" id="PF07715">
    <property type="entry name" value="Plug"/>
    <property type="match status" value="1"/>
</dbReference>
<dbReference type="InterPro" id="IPR000531">
    <property type="entry name" value="Beta-barrel_TonB"/>
</dbReference>
<keyword evidence="6 8" id="KW-0472">Membrane</keyword>
<organism evidence="12 13">
    <name type="scientific">Chitinophaga pollutisoli</name>
    <dbReference type="NCBI Taxonomy" id="3133966"/>
    <lineage>
        <taxon>Bacteria</taxon>
        <taxon>Pseudomonadati</taxon>
        <taxon>Bacteroidota</taxon>
        <taxon>Chitinophagia</taxon>
        <taxon>Chitinophagales</taxon>
        <taxon>Chitinophagaceae</taxon>
        <taxon>Chitinophaga</taxon>
    </lineage>
</organism>
<dbReference type="InterPro" id="IPR023996">
    <property type="entry name" value="TonB-dep_OMP_SusC/RagA"/>
</dbReference>
<dbReference type="Pfam" id="PF00593">
    <property type="entry name" value="TonB_dep_Rec_b-barrel"/>
    <property type="match status" value="1"/>
</dbReference>
<dbReference type="EMBL" id="CP149822">
    <property type="protein sequence ID" value="WZN39660.1"/>
    <property type="molecule type" value="Genomic_DNA"/>
</dbReference>
<dbReference type="Proteomes" id="UP001485459">
    <property type="component" value="Chromosome"/>
</dbReference>
<dbReference type="InterPro" id="IPR012910">
    <property type="entry name" value="Plug_dom"/>
</dbReference>
<keyword evidence="13" id="KW-1185">Reference proteome</keyword>
<evidence type="ECO:0000313" key="12">
    <source>
        <dbReference type="EMBL" id="WZN39660.1"/>
    </source>
</evidence>
<dbReference type="Gene3D" id="2.60.40.1120">
    <property type="entry name" value="Carboxypeptidase-like, regulatory domain"/>
    <property type="match status" value="1"/>
</dbReference>
<accession>A0ABZ2YIW3</accession>
<dbReference type="RefSeq" id="WP_341834638.1">
    <property type="nucleotide sequence ID" value="NZ_CP149822.1"/>
</dbReference>
<evidence type="ECO:0000256" key="9">
    <source>
        <dbReference type="RuleBase" id="RU003357"/>
    </source>
</evidence>
<sequence length="1036" mass="114145">MDRTIHIGKNARLATVRKSAAVKAAALCLAVMSAGILPATAYAWPVEVSASRFAAINVTGNVTDDEGAPMPGVVVAITGTSKAVITDGNGFYSIKDVPEGASLTFKMVGYVTRQVPANQSVINIKLEKDVRTLGEVVITDGYRNFTPATSTGSINTVSGITLENKPFANFAQSLQGQVAGLTAPVTSGQPGANIDIRIRGASSLQLNNNPLIVIDGMIVNTGQLSPYSTTSNALAGLNQNDIERIDVLKDAAATAVYGSRGAAGVILITTKRGKSGKTQIRVDAESGMSSEIPLPYAGRPLSAEHYAELFREALANAGNTPDQIEATAERFGLNSGKSNDWYDLVTRTGKQQQYNVSLNGGNEKTKFFASAGYFNQEATTIGSDMKRISGLLNLDHQISKRLQLSIGLNASNVGQNTPSTDRTAANPIWAARALRPFQLAYNDDGSINTKTSGDVNFSTPYNPLWMAENDKKQLSLLKLLGNAKLRYNIWDKLYFTTYISTDYNTYEETQFLNPIMGDGANLKGRSRNSYIRIFNWLTRNQLDYRFDIDPANDFYATASVGYEAQRSREYRMVADGYGFPAAHEGLTALGNAGTANTTYADYNNFAFVSTYGNASVNYRNKYVLNASLRRDGSSRFASNQRYANFWSVGGTWNLHEEQFFAKQNVLSALKLRSSYGTTGNASLGNYQWLPQVTYGAGFAYAGVIGQSFSALGNLDLTWETSNKFDVGADFGFAKNRFMLSVDYYRNNINGLIQDMPASRVTGFTSVKQNIGAMVNKGWEFMLRGDLVRVKDFNWNSNLNAAFNRNEITKLPPNTAEQNGNFYLKEGHSFNQFYMREYAGVDPQNGAILYYTDATHSAKTDKSGEAKMFPLDRYSVPRATGGFFNMFTYKNISLGVDFNYALGYSVLSASDVYFTVGTYYTNNKYQYIYDNRWTTPGQVTDVPKYTQGQDITPSTYRLYKGDHIRLKNVQVGYDFNNLAAIKRIGVSKLQVYARATNFATWTFDKRLPFDPEVGYSGLESQDMFQYKTFTFGINVGL</sequence>
<keyword evidence="7 8" id="KW-0998">Cell outer membrane</keyword>
<dbReference type="InterPro" id="IPR008969">
    <property type="entry name" value="CarboxyPept-like_regulatory"/>
</dbReference>
<evidence type="ECO:0000256" key="1">
    <source>
        <dbReference type="ARBA" id="ARBA00004571"/>
    </source>
</evidence>
<comment type="similarity">
    <text evidence="8 9">Belongs to the TonB-dependent receptor family.</text>
</comment>
<evidence type="ECO:0000256" key="3">
    <source>
        <dbReference type="ARBA" id="ARBA00022452"/>
    </source>
</evidence>
<dbReference type="Gene3D" id="2.40.170.20">
    <property type="entry name" value="TonB-dependent receptor, beta-barrel domain"/>
    <property type="match status" value="1"/>
</dbReference>
<keyword evidence="4 8" id="KW-0812">Transmembrane</keyword>
<comment type="subcellular location">
    <subcellularLocation>
        <location evidence="1 8">Cell outer membrane</location>
        <topology evidence="1 8">Multi-pass membrane protein</topology>
    </subcellularLocation>
</comment>
<dbReference type="PROSITE" id="PS52016">
    <property type="entry name" value="TONB_DEPENDENT_REC_3"/>
    <property type="match status" value="1"/>
</dbReference>
<keyword evidence="5 9" id="KW-0798">TonB box</keyword>
<dbReference type="SUPFAM" id="SSF56935">
    <property type="entry name" value="Porins"/>
    <property type="match status" value="1"/>
</dbReference>
<dbReference type="Gene3D" id="2.170.130.10">
    <property type="entry name" value="TonB-dependent receptor, plug domain"/>
    <property type="match status" value="1"/>
</dbReference>
<gene>
    <name evidence="12" type="ORF">WJU16_16795</name>
</gene>
<evidence type="ECO:0000256" key="7">
    <source>
        <dbReference type="ARBA" id="ARBA00023237"/>
    </source>
</evidence>
<proteinExistence type="inferred from homology"/>
<evidence type="ECO:0000256" key="8">
    <source>
        <dbReference type="PROSITE-ProRule" id="PRU01360"/>
    </source>
</evidence>
<name>A0ABZ2YIW3_9BACT</name>
<dbReference type="SUPFAM" id="SSF49464">
    <property type="entry name" value="Carboxypeptidase regulatory domain-like"/>
    <property type="match status" value="1"/>
</dbReference>
<protein>
    <submittedName>
        <fullName evidence="12">SusC/RagA family TonB-linked outer membrane protein</fullName>
    </submittedName>
</protein>
<feature type="domain" description="TonB-dependent receptor plug" evidence="11">
    <location>
        <begin position="149"/>
        <end position="265"/>
    </location>
</feature>
<dbReference type="NCBIfam" id="TIGR04057">
    <property type="entry name" value="SusC_RagA_signa"/>
    <property type="match status" value="1"/>
</dbReference>
<dbReference type="InterPro" id="IPR037066">
    <property type="entry name" value="Plug_dom_sf"/>
</dbReference>
<dbReference type="InterPro" id="IPR023997">
    <property type="entry name" value="TonB-dep_OMP_SusC/RagA_CS"/>
</dbReference>
<dbReference type="Pfam" id="PF13715">
    <property type="entry name" value="CarbopepD_reg_2"/>
    <property type="match status" value="1"/>
</dbReference>
<feature type="domain" description="TonB-dependent receptor-like beta-barrel" evidence="10">
    <location>
        <begin position="441"/>
        <end position="830"/>
    </location>
</feature>